<accession>A0A4Y8DBZ2</accession>
<dbReference type="Proteomes" id="UP000297299">
    <property type="component" value="Unassembled WGS sequence"/>
</dbReference>
<proteinExistence type="predicted"/>
<reference evidence="2 3" key="1">
    <citation type="submission" date="2017-11" db="EMBL/GenBank/DDBJ databases">
        <title>Comparative genomics of Botrytis spp.</title>
        <authorList>
            <person name="Valero-Jimenez C.A."/>
            <person name="Tapia P."/>
            <person name="Veloso J."/>
            <person name="Silva-Moreno E."/>
            <person name="Staats M."/>
            <person name="Valdes J.H."/>
            <person name="Van Kan J.A.L."/>
        </authorList>
    </citation>
    <scope>NUCLEOTIDE SEQUENCE [LARGE SCALE GENOMIC DNA]</scope>
    <source>
        <strain evidence="2 3">MUCL2830</strain>
    </source>
</reference>
<name>A0A4Y8DBZ2_9HELO</name>
<protein>
    <submittedName>
        <fullName evidence="2">Uncharacterized protein</fullName>
    </submittedName>
</protein>
<feature type="region of interest" description="Disordered" evidence="1">
    <location>
        <begin position="1"/>
        <end position="44"/>
    </location>
</feature>
<organism evidence="2 3">
    <name type="scientific">Botryotinia calthae</name>
    <dbReference type="NCBI Taxonomy" id="38488"/>
    <lineage>
        <taxon>Eukaryota</taxon>
        <taxon>Fungi</taxon>
        <taxon>Dikarya</taxon>
        <taxon>Ascomycota</taxon>
        <taxon>Pezizomycotina</taxon>
        <taxon>Leotiomycetes</taxon>
        <taxon>Helotiales</taxon>
        <taxon>Sclerotiniaceae</taxon>
        <taxon>Botryotinia</taxon>
    </lineage>
</organism>
<evidence type="ECO:0000313" key="3">
    <source>
        <dbReference type="Proteomes" id="UP000297299"/>
    </source>
</evidence>
<dbReference type="EMBL" id="PHWZ01000064">
    <property type="protein sequence ID" value="TEY75183.1"/>
    <property type="molecule type" value="Genomic_DNA"/>
</dbReference>
<comment type="caution">
    <text evidence="2">The sequence shown here is derived from an EMBL/GenBank/DDBJ whole genome shotgun (WGS) entry which is preliminary data.</text>
</comment>
<keyword evidence="3" id="KW-1185">Reference proteome</keyword>
<evidence type="ECO:0000313" key="2">
    <source>
        <dbReference type="EMBL" id="TEY75183.1"/>
    </source>
</evidence>
<dbReference type="AlphaFoldDB" id="A0A4Y8DBZ2"/>
<evidence type="ECO:0000256" key="1">
    <source>
        <dbReference type="SAM" id="MobiDB-lite"/>
    </source>
</evidence>
<gene>
    <name evidence="2" type="ORF">BOTCAL_0064g00160</name>
</gene>
<sequence>MTPNYGFADLSSVGGGPDIRHSKATTSNIARNKQPVKKKIHGRNGDTFEDMEARGIARNRILKKVPVEDKYTNVLVERGWMLFGNVG</sequence>